<sequence length="533" mass="58573">MNRVWFLRKTLTCADVFLVEGKAMLQSQDRTRSPHARTAQAKNSMKMPNLNNELPVSDDEVPGLRVPHSPRGTPPRQTSLAEVMETARSVSNLSIAHEIVVNRDFCFKQNSPTPDSLEGRVKEIVHRAFWDSLEAQLAHSPPAYSHAIKLLQEIKETLLSLLLPAHSRLRSRIEEALDMDLIRQQTEHGALDLPRVAGFVIGTMATLCAPVRDDEIRGLRELRDPAPLLREILRVLGLMKVDMVNFTVQSLRPHLLQQSVQYERAKFQEILDKQPDALDHTTAWLNRAVQEAATAPSNKGPGKTSTSPSPAILSPSAVLDQAYLSLLRWDPDCQLYPETVQMDRSRLDELKRCVDALTLMASVLLVTSNQCGGNVFPLPGFVGKLKQVIAALLEGSHHRTSDLVGALQAVGEQVKLQVGQALREHGGAALTLEQETTLKGQISDIAQDHSPIRSVIAGRIFSFLQGFLGPPAQKSSTPLPGGLAPVGAELAEVGAAFGRIVHHNRLVFGPFYSSILKRALFPQGESETSVDSR</sequence>
<proteinExistence type="inferred from homology"/>
<comment type="caution">
    <text evidence="3">The sequence shown here is derived from an EMBL/GenBank/DDBJ whole genome shotgun (WGS) entry which is preliminary data.</text>
</comment>
<keyword evidence="4" id="KW-1185">Reference proteome</keyword>
<comment type="similarity">
    <text evidence="1">Belongs to the TCP11 family.</text>
</comment>
<dbReference type="Proteomes" id="UP001369086">
    <property type="component" value="Unassembled WGS sequence"/>
</dbReference>
<gene>
    <name evidence="3" type="ORF">HHUSO_G30690</name>
</gene>
<organism evidence="3 4">
    <name type="scientific">Huso huso</name>
    <name type="common">Beluga</name>
    <name type="synonym">Acipenser huso</name>
    <dbReference type="NCBI Taxonomy" id="61971"/>
    <lineage>
        <taxon>Eukaryota</taxon>
        <taxon>Metazoa</taxon>
        <taxon>Chordata</taxon>
        <taxon>Craniata</taxon>
        <taxon>Vertebrata</taxon>
        <taxon>Euteleostomi</taxon>
        <taxon>Actinopterygii</taxon>
        <taxon>Chondrostei</taxon>
        <taxon>Acipenseriformes</taxon>
        <taxon>Acipenseridae</taxon>
        <taxon>Huso</taxon>
    </lineage>
</organism>
<dbReference type="Pfam" id="PF05794">
    <property type="entry name" value="Tcp11"/>
    <property type="match status" value="1"/>
</dbReference>
<feature type="region of interest" description="Disordered" evidence="2">
    <location>
        <begin position="292"/>
        <end position="313"/>
    </location>
</feature>
<name>A0ABR0YDI4_HUSHU</name>
<dbReference type="InterPro" id="IPR008862">
    <property type="entry name" value="Tcp11"/>
</dbReference>
<evidence type="ECO:0000313" key="3">
    <source>
        <dbReference type="EMBL" id="KAK6470473.1"/>
    </source>
</evidence>
<evidence type="ECO:0000256" key="1">
    <source>
        <dbReference type="ARBA" id="ARBA00010954"/>
    </source>
</evidence>
<evidence type="ECO:0000256" key="2">
    <source>
        <dbReference type="SAM" id="MobiDB-lite"/>
    </source>
</evidence>
<evidence type="ECO:0000313" key="4">
    <source>
        <dbReference type="Proteomes" id="UP001369086"/>
    </source>
</evidence>
<feature type="region of interest" description="Disordered" evidence="2">
    <location>
        <begin position="26"/>
        <end position="77"/>
    </location>
</feature>
<protein>
    <submittedName>
        <fullName evidence="3">T-complex protein 11-like protein 1 isoform X1</fullName>
    </submittedName>
</protein>
<accession>A0ABR0YDI4</accession>
<dbReference type="EMBL" id="JAHFZB010000035">
    <property type="protein sequence ID" value="KAK6470473.1"/>
    <property type="molecule type" value="Genomic_DNA"/>
</dbReference>
<reference evidence="3 4" key="1">
    <citation type="submission" date="2021-05" db="EMBL/GenBank/DDBJ databases">
        <authorList>
            <person name="Zahm M."/>
            <person name="Klopp C."/>
            <person name="Cabau C."/>
            <person name="Kuhl H."/>
            <person name="Suciu R."/>
            <person name="Ciorpac M."/>
            <person name="Holostenco D."/>
            <person name="Gessner J."/>
            <person name="Wuertz S."/>
            <person name="Hohne C."/>
            <person name="Stock M."/>
            <person name="Gislard M."/>
            <person name="Lluch J."/>
            <person name="Milhes M."/>
            <person name="Lampietro C."/>
            <person name="Lopez Roques C."/>
            <person name="Donnadieu C."/>
            <person name="Du K."/>
            <person name="Schartl M."/>
            <person name="Guiguen Y."/>
        </authorList>
    </citation>
    <scope>NUCLEOTIDE SEQUENCE [LARGE SCALE GENOMIC DNA]</scope>
    <source>
        <strain evidence="3">Hh-F2</strain>
        <tissue evidence="3">Blood</tissue>
    </source>
</reference>
<dbReference type="PANTHER" id="PTHR12832:SF14">
    <property type="entry name" value="T-COMPLEX PROTEIN 11 HOMOLOG"/>
    <property type="match status" value="1"/>
</dbReference>
<dbReference type="PANTHER" id="PTHR12832">
    <property type="entry name" value="TESTIS-SPECIFIC PROTEIN PBS13 T-COMPLEX 11"/>
    <property type="match status" value="1"/>
</dbReference>